<dbReference type="Proteomes" id="UP001215280">
    <property type="component" value="Unassembled WGS sequence"/>
</dbReference>
<evidence type="ECO:0008006" key="5">
    <source>
        <dbReference type="Google" id="ProtNLM"/>
    </source>
</evidence>
<keyword evidence="4" id="KW-1185">Reference proteome</keyword>
<dbReference type="Gene3D" id="3.40.50.720">
    <property type="entry name" value="NAD(P)-binding Rossmann-like Domain"/>
    <property type="match status" value="1"/>
</dbReference>
<comment type="caution">
    <text evidence="3">The sequence shown here is derived from an EMBL/GenBank/DDBJ whole genome shotgun (WGS) entry which is preliminary data.</text>
</comment>
<evidence type="ECO:0000313" key="4">
    <source>
        <dbReference type="Proteomes" id="UP001215280"/>
    </source>
</evidence>
<dbReference type="GO" id="GO:0016491">
    <property type="term" value="F:oxidoreductase activity"/>
    <property type="evidence" value="ECO:0007669"/>
    <property type="project" value="UniProtKB-KW"/>
</dbReference>
<dbReference type="EMBL" id="JARJLG010000027">
    <property type="protein sequence ID" value="KAJ7768652.1"/>
    <property type="molecule type" value="Genomic_DNA"/>
</dbReference>
<dbReference type="SUPFAM" id="SSF51735">
    <property type="entry name" value="NAD(P)-binding Rossmann-fold domains"/>
    <property type="match status" value="1"/>
</dbReference>
<protein>
    <recommendedName>
        <fullName evidence="5">NAD(P)-binding protein</fullName>
    </recommendedName>
</protein>
<gene>
    <name evidence="3" type="ORF">DFH07DRAFT_769199</name>
</gene>
<organism evidence="3 4">
    <name type="scientific">Mycena maculata</name>
    <dbReference type="NCBI Taxonomy" id="230809"/>
    <lineage>
        <taxon>Eukaryota</taxon>
        <taxon>Fungi</taxon>
        <taxon>Dikarya</taxon>
        <taxon>Basidiomycota</taxon>
        <taxon>Agaricomycotina</taxon>
        <taxon>Agaricomycetes</taxon>
        <taxon>Agaricomycetidae</taxon>
        <taxon>Agaricales</taxon>
        <taxon>Marasmiineae</taxon>
        <taxon>Mycenaceae</taxon>
        <taxon>Mycena</taxon>
    </lineage>
</organism>
<proteinExistence type="inferred from homology"/>
<dbReference type="AlphaFoldDB" id="A0AAD7NPB9"/>
<keyword evidence="2" id="KW-0560">Oxidoreductase</keyword>
<evidence type="ECO:0000256" key="1">
    <source>
        <dbReference type="ARBA" id="ARBA00006484"/>
    </source>
</evidence>
<dbReference type="InterPro" id="IPR036291">
    <property type="entry name" value="NAD(P)-bd_dom_sf"/>
</dbReference>
<name>A0AAD7NPB9_9AGAR</name>
<evidence type="ECO:0000313" key="3">
    <source>
        <dbReference type="EMBL" id="KAJ7768652.1"/>
    </source>
</evidence>
<accession>A0AAD7NPB9</accession>
<reference evidence="3" key="1">
    <citation type="submission" date="2023-03" db="EMBL/GenBank/DDBJ databases">
        <title>Massive genome expansion in bonnet fungi (Mycena s.s.) driven by repeated elements and novel gene families across ecological guilds.</title>
        <authorList>
            <consortium name="Lawrence Berkeley National Laboratory"/>
            <person name="Harder C.B."/>
            <person name="Miyauchi S."/>
            <person name="Viragh M."/>
            <person name="Kuo A."/>
            <person name="Thoen E."/>
            <person name="Andreopoulos B."/>
            <person name="Lu D."/>
            <person name="Skrede I."/>
            <person name="Drula E."/>
            <person name="Henrissat B."/>
            <person name="Morin E."/>
            <person name="Kohler A."/>
            <person name="Barry K."/>
            <person name="LaButti K."/>
            <person name="Morin E."/>
            <person name="Salamov A."/>
            <person name="Lipzen A."/>
            <person name="Mereny Z."/>
            <person name="Hegedus B."/>
            <person name="Baldrian P."/>
            <person name="Stursova M."/>
            <person name="Weitz H."/>
            <person name="Taylor A."/>
            <person name="Grigoriev I.V."/>
            <person name="Nagy L.G."/>
            <person name="Martin F."/>
            <person name="Kauserud H."/>
        </authorList>
    </citation>
    <scope>NUCLEOTIDE SEQUENCE</scope>
    <source>
        <strain evidence="3">CBHHK188m</strain>
    </source>
</reference>
<dbReference type="PANTHER" id="PTHR24320:SF148">
    <property type="entry name" value="NAD(P)-BINDING ROSSMANN-FOLD SUPERFAMILY PROTEIN"/>
    <property type="match status" value="1"/>
</dbReference>
<comment type="similarity">
    <text evidence="1">Belongs to the short-chain dehydrogenases/reductases (SDR) family.</text>
</comment>
<evidence type="ECO:0000256" key="2">
    <source>
        <dbReference type="ARBA" id="ARBA00023002"/>
    </source>
</evidence>
<sequence length="166" mass="18291">MGNILHTLALRSHLSSSLIPPSTQFDPQRDIPDLSGKARNLFLGYETAKQLLLKGATVYIATRSPDKASEAIKRLQAETKVTADGVPYVKLDLADLNSVRATATDFIAQFGTNVLGHFFFTELLIHRSLPFVHLTPPVVNGGTYRQYLLVGTQPRAWTDWVCCGHA</sequence>
<dbReference type="PANTHER" id="PTHR24320">
    <property type="entry name" value="RETINOL DEHYDROGENASE"/>
    <property type="match status" value="1"/>
</dbReference>